<evidence type="ECO:0000313" key="8">
    <source>
        <dbReference type="EMBL" id="EON77744.1"/>
    </source>
</evidence>
<evidence type="ECO:0000256" key="4">
    <source>
        <dbReference type="ARBA" id="ARBA00022989"/>
    </source>
</evidence>
<evidence type="ECO:0000313" key="9">
    <source>
        <dbReference type="Proteomes" id="UP000013909"/>
    </source>
</evidence>
<dbReference type="STRING" id="1232681.ADIS_1663"/>
<evidence type="ECO:0000256" key="1">
    <source>
        <dbReference type="ARBA" id="ARBA00004651"/>
    </source>
</evidence>
<keyword evidence="5 6" id="KW-0472">Membrane</keyword>
<keyword evidence="9" id="KW-1185">Reference proteome</keyword>
<dbReference type="Proteomes" id="UP000013909">
    <property type="component" value="Unassembled WGS sequence"/>
</dbReference>
<dbReference type="PANTHER" id="PTHR12677:SF59">
    <property type="entry name" value="GOLGI APPARATUS MEMBRANE PROTEIN TVP38-RELATED"/>
    <property type="match status" value="1"/>
</dbReference>
<protein>
    <recommendedName>
        <fullName evidence="6">TVP38/TMEM64 family membrane protein</fullName>
    </recommendedName>
</protein>
<dbReference type="EMBL" id="AQHR01000049">
    <property type="protein sequence ID" value="EON77744.1"/>
    <property type="molecule type" value="Genomic_DNA"/>
</dbReference>
<evidence type="ECO:0000256" key="5">
    <source>
        <dbReference type="ARBA" id="ARBA00023136"/>
    </source>
</evidence>
<keyword evidence="4 6" id="KW-1133">Transmembrane helix</keyword>
<reference evidence="8 9" key="1">
    <citation type="submission" date="2013-02" db="EMBL/GenBank/DDBJ databases">
        <title>A novel strain isolated from Lonar lake, Maharashtra, India.</title>
        <authorList>
            <person name="Singh A."/>
        </authorList>
    </citation>
    <scope>NUCLEOTIDE SEQUENCE [LARGE SCALE GENOMIC DNA]</scope>
    <source>
        <strain evidence="8 9">AK24</strain>
    </source>
</reference>
<dbReference type="InterPro" id="IPR015414">
    <property type="entry name" value="TMEM64"/>
</dbReference>
<feature type="transmembrane region" description="Helical" evidence="6">
    <location>
        <begin position="132"/>
        <end position="152"/>
    </location>
</feature>
<keyword evidence="3 6" id="KW-0812">Transmembrane</keyword>
<feature type="transmembrane region" description="Helical" evidence="6">
    <location>
        <begin position="52"/>
        <end position="70"/>
    </location>
</feature>
<feature type="transmembrane region" description="Helical" evidence="6">
    <location>
        <begin position="172"/>
        <end position="190"/>
    </location>
</feature>
<sequence>MLSNYEDWSYPWVDSPFFIFTFTLLAAIFMGFALIPTTLLAVLTGSIWGWQAFPYLVAAYTLASVLGYLLGKTISADLLETLLGQYPKAQKVVAEKQNRMGNLIFFIRISPAIPFAFSNILFALLSTGLQKVIWFGLWGMLPRTTLAFSSGVFAESLYNAIKNRGMDSTMDLLLLFTFLLIGILGIWHFFRSKS</sequence>
<feature type="transmembrane region" description="Helical" evidence="6">
    <location>
        <begin position="17"/>
        <end position="40"/>
    </location>
</feature>
<dbReference type="InterPro" id="IPR032816">
    <property type="entry name" value="VTT_dom"/>
</dbReference>
<proteinExistence type="inferred from homology"/>
<gene>
    <name evidence="8" type="ORF">ADIS_1663</name>
</gene>
<organism evidence="8 9">
    <name type="scientific">Lunatimonas lonarensis</name>
    <dbReference type="NCBI Taxonomy" id="1232681"/>
    <lineage>
        <taxon>Bacteria</taxon>
        <taxon>Pseudomonadati</taxon>
        <taxon>Bacteroidota</taxon>
        <taxon>Cytophagia</taxon>
        <taxon>Cytophagales</taxon>
        <taxon>Cyclobacteriaceae</taxon>
    </lineage>
</organism>
<comment type="similarity">
    <text evidence="6">Belongs to the TVP38/TMEM64 family.</text>
</comment>
<name>R7ZUT9_9BACT</name>
<dbReference type="GO" id="GO:0005886">
    <property type="term" value="C:plasma membrane"/>
    <property type="evidence" value="ECO:0007669"/>
    <property type="project" value="UniProtKB-SubCell"/>
</dbReference>
<comment type="caution">
    <text evidence="8">The sequence shown here is derived from an EMBL/GenBank/DDBJ whole genome shotgun (WGS) entry which is preliminary data.</text>
</comment>
<evidence type="ECO:0000256" key="3">
    <source>
        <dbReference type="ARBA" id="ARBA00022692"/>
    </source>
</evidence>
<evidence type="ECO:0000256" key="2">
    <source>
        <dbReference type="ARBA" id="ARBA00022475"/>
    </source>
</evidence>
<accession>R7ZUT9</accession>
<dbReference type="PANTHER" id="PTHR12677">
    <property type="entry name" value="GOLGI APPARATUS MEMBRANE PROTEIN TVP38-RELATED"/>
    <property type="match status" value="1"/>
</dbReference>
<dbReference type="AlphaFoldDB" id="R7ZUT9"/>
<feature type="domain" description="VTT" evidence="7">
    <location>
        <begin position="35"/>
        <end position="151"/>
    </location>
</feature>
<keyword evidence="2 6" id="KW-1003">Cell membrane</keyword>
<dbReference type="Pfam" id="PF09335">
    <property type="entry name" value="VTT_dom"/>
    <property type="match status" value="1"/>
</dbReference>
<evidence type="ECO:0000256" key="6">
    <source>
        <dbReference type="RuleBase" id="RU366058"/>
    </source>
</evidence>
<evidence type="ECO:0000259" key="7">
    <source>
        <dbReference type="Pfam" id="PF09335"/>
    </source>
</evidence>
<feature type="transmembrane region" description="Helical" evidence="6">
    <location>
        <begin position="103"/>
        <end position="125"/>
    </location>
</feature>
<comment type="subcellular location">
    <subcellularLocation>
        <location evidence="1 6">Cell membrane</location>
        <topology evidence="1 6">Multi-pass membrane protein</topology>
    </subcellularLocation>
</comment>